<dbReference type="PROSITE" id="PS01225">
    <property type="entry name" value="CTCK_2"/>
    <property type="match status" value="1"/>
</dbReference>
<dbReference type="InterPro" id="IPR006207">
    <property type="entry name" value="Cys_knot_C"/>
</dbReference>
<dbReference type="EMBL" id="JACVVK020000504">
    <property type="protein sequence ID" value="KAK7469777.1"/>
    <property type="molecule type" value="Genomic_DNA"/>
</dbReference>
<keyword evidence="5" id="KW-0372">Hormone</keyword>
<dbReference type="AlphaFoldDB" id="A0ABD0JDQ1"/>
<dbReference type="SMART" id="SM00041">
    <property type="entry name" value="CT"/>
    <property type="match status" value="1"/>
</dbReference>
<comment type="caution">
    <text evidence="12">The sequence shown here is derived from an EMBL/GenBank/DDBJ whole genome shotgun (WGS) entry which is preliminary data.</text>
</comment>
<dbReference type="GO" id="GO:0005576">
    <property type="term" value="C:extracellular region"/>
    <property type="evidence" value="ECO:0007669"/>
    <property type="project" value="UniProtKB-SubCell"/>
</dbReference>
<evidence type="ECO:0000259" key="11">
    <source>
        <dbReference type="PROSITE" id="PS01225"/>
    </source>
</evidence>
<name>A0ABD0JDQ1_9CAEN</name>
<dbReference type="InterPro" id="IPR029034">
    <property type="entry name" value="Cystine-knot_cytokine"/>
</dbReference>
<dbReference type="Gene3D" id="2.10.90.10">
    <property type="entry name" value="Cystine-knot cytokines"/>
    <property type="match status" value="1"/>
</dbReference>
<comment type="caution">
    <text evidence="9">Lacks conserved residue(s) required for the propagation of feature annotation.</text>
</comment>
<evidence type="ECO:0000256" key="9">
    <source>
        <dbReference type="PROSITE-ProRule" id="PRU00039"/>
    </source>
</evidence>
<evidence type="ECO:0000313" key="13">
    <source>
        <dbReference type="Proteomes" id="UP001519460"/>
    </source>
</evidence>
<evidence type="ECO:0000256" key="10">
    <source>
        <dbReference type="SAM" id="SignalP"/>
    </source>
</evidence>
<evidence type="ECO:0000256" key="1">
    <source>
        <dbReference type="ARBA" id="ARBA00004613"/>
    </source>
</evidence>
<feature type="chain" id="PRO_5044885149" description="Bursicon" evidence="10">
    <location>
        <begin position="46"/>
        <end position="142"/>
    </location>
</feature>
<evidence type="ECO:0000256" key="2">
    <source>
        <dbReference type="ARBA" id="ARBA00011633"/>
    </source>
</evidence>
<evidence type="ECO:0000256" key="4">
    <source>
        <dbReference type="ARBA" id="ARBA00022525"/>
    </source>
</evidence>
<evidence type="ECO:0000256" key="3">
    <source>
        <dbReference type="ARBA" id="ARBA00018035"/>
    </source>
</evidence>
<evidence type="ECO:0000256" key="6">
    <source>
        <dbReference type="ARBA" id="ARBA00022729"/>
    </source>
</evidence>
<evidence type="ECO:0000313" key="12">
    <source>
        <dbReference type="EMBL" id="KAK7469777.1"/>
    </source>
</evidence>
<keyword evidence="7 9" id="KW-1015">Disulfide bond</keyword>
<dbReference type="Proteomes" id="UP001519460">
    <property type="component" value="Unassembled WGS sequence"/>
</dbReference>
<evidence type="ECO:0000256" key="5">
    <source>
        <dbReference type="ARBA" id="ARBA00022702"/>
    </source>
</evidence>
<gene>
    <name evidence="12" type="ORF">BaRGS_00036204</name>
</gene>
<reference evidence="12 13" key="1">
    <citation type="journal article" date="2023" name="Sci. Data">
        <title>Genome assembly of the Korean intertidal mud-creeper Batillaria attramentaria.</title>
        <authorList>
            <person name="Patra A.K."/>
            <person name="Ho P.T."/>
            <person name="Jun S."/>
            <person name="Lee S.J."/>
            <person name="Kim Y."/>
            <person name="Won Y.J."/>
        </authorList>
    </citation>
    <scope>NUCLEOTIDE SEQUENCE [LARGE SCALE GENOMIC DNA]</scope>
    <source>
        <strain evidence="12">Wonlab-2016</strain>
    </source>
</reference>
<keyword evidence="13" id="KW-1185">Reference proteome</keyword>
<keyword evidence="4" id="KW-0964">Secreted</keyword>
<dbReference type="GO" id="GO:0005179">
    <property type="term" value="F:hormone activity"/>
    <property type="evidence" value="ECO:0007669"/>
    <property type="project" value="UniProtKB-KW"/>
</dbReference>
<feature type="domain" description="CTCK" evidence="11">
    <location>
        <begin position="50"/>
        <end position="136"/>
    </location>
</feature>
<comment type="subunit">
    <text evidence="2">Heterodimer of burs and pburs.</text>
</comment>
<dbReference type="PANTHER" id="PTHR15283:SF7">
    <property type="entry name" value="BURSICON"/>
    <property type="match status" value="1"/>
</dbReference>
<sequence length="142" mass="15876">MPSTNMALSWAKACASRLSPPSPRLLAILLLAYVTVTTSPTLVNAQRSTCNLSLTEYEIRYRDCAPKTVLALACAGGCHSYSRPDPNNPDQLERSCQCCREMGRQRARIRLRCPSYDDPRISMYFVVRVSLPRSCTCRPCNV</sequence>
<evidence type="ECO:0000256" key="7">
    <source>
        <dbReference type="ARBA" id="ARBA00023157"/>
    </source>
</evidence>
<dbReference type="InterPro" id="IPR004133">
    <property type="entry name" value="DAN_dom"/>
</dbReference>
<protein>
    <recommendedName>
        <fullName evidence="3">Bursicon</fullName>
    </recommendedName>
    <alternativeName>
        <fullName evidence="8">Bursicon subunit alpha</fullName>
    </alternativeName>
</protein>
<comment type="subcellular location">
    <subcellularLocation>
        <location evidence="1">Secreted</location>
    </subcellularLocation>
</comment>
<dbReference type="Pfam" id="PF03045">
    <property type="entry name" value="DAN"/>
    <property type="match status" value="1"/>
</dbReference>
<dbReference type="PANTHER" id="PTHR15283">
    <property type="entry name" value="GREMLIN 1"/>
    <property type="match status" value="1"/>
</dbReference>
<feature type="disulfide bond" evidence="9">
    <location>
        <begin position="64"/>
        <end position="113"/>
    </location>
</feature>
<accession>A0ABD0JDQ1</accession>
<keyword evidence="6 10" id="KW-0732">Signal</keyword>
<feature type="signal peptide" evidence="10">
    <location>
        <begin position="1"/>
        <end position="45"/>
    </location>
</feature>
<proteinExistence type="predicted"/>
<organism evidence="12 13">
    <name type="scientific">Batillaria attramentaria</name>
    <dbReference type="NCBI Taxonomy" id="370345"/>
    <lineage>
        <taxon>Eukaryota</taxon>
        <taxon>Metazoa</taxon>
        <taxon>Spiralia</taxon>
        <taxon>Lophotrochozoa</taxon>
        <taxon>Mollusca</taxon>
        <taxon>Gastropoda</taxon>
        <taxon>Caenogastropoda</taxon>
        <taxon>Sorbeoconcha</taxon>
        <taxon>Cerithioidea</taxon>
        <taxon>Batillariidae</taxon>
        <taxon>Batillaria</taxon>
    </lineage>
</organism>
<evidence type="ECO:0000256" key="8">
    <source>
        <dbReference type="ARBA" id="ARBA00029634"/>
    </source>
</evidence>